<evidence type="ECO:0000256" key="2">
    <source>
        <dbReference type="ARBA" id="ARBA00001946"/>
    </source>
</evidence>
<reference evidence="7" key="1">
    <citation type="journal article" date="2005" name="Environ. Microbiol.">
        <title>Lateral gene transfer and phylogenetic assignment of environmental fosmid clones.</title>
        <authorList>
            <person name="Nesbo C.L."/>
            <person name="Boucher Y."/>
            <person name="Dlutek M."/>
            <person name="Doolittle F.W."/>
        </authorList>
    </citation>
    <scope>NUCLEOTIDE SEQUENCE</scope>
</reference>
<dbReference type="InterPro" id="IPR015797">
    <property type="entry name" value="NUDIX_hydrolase-like_dom_sf"/>
</dbReference>
<evidence type="ECO:0008006" key="8">
    <source>
        <dbReference type="Google" id="ProtNLM"/>
    </source>
</evidence>
<proteinExistence type="predicted"/>
<dbReference type="AlphaFoldDB" id="Q2YZM6"/>
<name>Q2YZM6_9DELT</name>
<evidence type="ECO:0000256" key="3">
    <source>
        <dbReference type="ARBA" id="ARBA00022723"/>
    </source>
</evidence>
<evidence type="ECO:0000313" key="7">
    <source>
        <dbReference type="EMBL" id="CAI78672.1"/>
    </source>
</evidence>
<keyword evidence="4" id="KW-0378">Hydrolase</keyword>
<protein>
    <recommendedName>
        <fullName evidence="8">Nudix hydrolase domain-containing protein</fullName>
    </recommendedName>
</protein>
<dbReference type="PANTHER" id="PTHR12992:SF11">
    <property type="entry name" value="MITOCHONDRIAL COENZYME A DIPHOSPHATASE NUDT8"/>
    <property type="match status" value="1"/>
</dbReference>
<keyword evidence="3" id="KW-0479">Metal-binding</keyword>
<evidence type="ECO:0000256" key="6">
    <source>
        <dbReference type="ARBA" id="ARBA00023211"/>
    </source>
</evidence>
<accession>Q2YZM6</accession>
<sequence>MDTTIIYNKNNFTSSIHSKLAEINIDYLEKHSQIKKANAQGASHLEAGVVVLINYIEKTKNPGYVFQVIKRSSKVTQGGDISCPGGMLHPSVDNFFSIFFKTGLIPAMRGIKHKYRDKNLLPLIRLFLANSLREAWEEIGLNPYNVSFLGALPTYSLSSFTRTIYPLVCLTHNPFKYKLNSEVEKVVEIPLSFFFESSNYAWLQVTTPEGENAYAETSRFPCMAIPDEKGDCDILWGATFHIITNFLNIIFDKQLPVPPADRIFKKIITENYLTGGR</sequence>
<dbReference type="CDD" id="cd03426">
    <property type="entry name" value="NUDIX_CoAse_Nudt7"/>
    <property type="match status" value="1"/>
</dbReference>
<dbReference type="SUPFAM" id="SSF55811">
    <property type="entry name" value="Nudix"/>
    <property type="match status" value="1"/>
</dbReference>
<comment type="cofactor">
    <cofactor evidence="1">
        <name>Mn(2+)</name>
        <dbReference type="ChEBI" id="CHEBI:29035"/>
    </cofactor>
</comment>
<dbReference type="GO" id="GO:0010945">
    <property type="term" value="F:coenzyme A diphosphatase activity"/>
    <property type="evidence" value="ECO:0007669"/>
    <property type="project" value="InterPro"/>
</dbReference>
<evidence type="ECO:0000256" key="4">
    <source>
        <dbReference type="ARBA" id="ARBA00022801"/>
    </source>
</evidence>
<organism evidence="7">
    <name type="scientific">uncultured delta proteobacterium</name>
    <dbReference type="NCBI Taxonomy" id="34034"/>
    <lineage>
        <taxon>Bacteria</taxon>
        <taxon>Deltaproteobacteria</taxon>
        <taxon>environmental samples</taxon>
    </lineage>
</organism>
<dbReference type="EMBL" id="AJ937768">
    <property type="protein sequence ID" value="CAI78672.1"/>
    <property type="molecule type" value="Genomic_DNA"/>
</dbReference>
<dbReference type="Gene3D" id="3.90.79.10">
    <property type="entry name" value="Nucleoside Triphosphate Pyrophosphohydrolase"/>
    <property type="match status" value="1"/>
</dbReference>
<dbReference type="PANTHER" id="PTHR12992">
    <property type="entry name" value="NUDIX HYDROLASE"/>
    <property type="match status" value="1"/>
</dbReference>
<evidence type="ECO:0000256" key="5">
    <source>
        <dbReference type="ARBA" id="ARBA00022842"/>
    </source>
</evidence>
<evidence type="ECO:0000256" key="1">
    <source>
        <dbReference type="ARBA" id="ARBA00001936"/>
    </source>
</evidence>
<keyword evidence="5" id="KW-0460">Magnesium</keyword>
<comment type="cofactor">
    <cofactor evidence="2">
        <name>Mg(2+)</name>
        <dbReference type="ChEBI" id="CHEBI:18420"/>
    </cofactor>
</comment>
<dbReference type="GO" id="GO:0046872">
    <property type="term" value="F:metal ion binding"/>
    <property type="evidence" value="ECO:0007669"/>
    <property type="project" value="UniProtKB-KW"/>
</dbReference>
<keyword evidence="6" id="KW-0464">Manganese</keyword>
<dbReference type="InterPro" id="IPR045121">
    <property type="entry name" value="CoAse"/>
</dbReference>